<gene>
    <name evidence="2" type="ORF">HNQ45_000244</name>
</gene>
<evidence type="ECO:0000313" key="2">
    <source>
        <dbReference type="EMBL" id="MBB5175386.1"/>
    </source>
</evidence>
<dbReference type="InterPro" id="IPR023089">
    <property type="entry name" value="YozE_SAM-like"/>
</dbReference>
<protein>
    <submittedName>
        <fullName evidence="2">Uncharacterized protein YozE (UPF0346 family)</fullName>
    </submittedName>
</protein>
<dbReference type="SUPFAM" id="SSF140652">
    <property type="entry name" value="YozE-like"/>
    <property type="match status" value="1"/>
</dbReference>
<dbReference type="EMBL" id="JACHHF010000001">
    <property type="protein sequence ID" value="MBB5175386.1"/>
    <property type="molecule type" value="Genomic_DNA"/>
</dbReference>
<dbReference type="Pfam" id="PF06855">
    <property type="entry name" value="YozE_SAM_like"/>
    <property type="match status" value="1"/>
</dbReference>
<keyword evidence="3" id="KW-1185">Reference proteome</keyword>
<name>A0A9Q2CWQ6_9STAP</name>
<sequence length="73" mass="8642">MKSYSFYQFLKTKTGEKSDKGSFSTQAVNDPQFPIFSTDYDEISDYLEKTPYDGVSLDTYDTLFEEYKNWLNY</sequence>
<reference evidence="2 3" key="1">
    <citation type="submission" date="2020-08" db="EMBL/GenBank/DDBJ databases">
        <title>Genomic Encyclopedia of Type Strains, Phase IV (KMG-IV): sequencing the most valuable type-strain genomes for metagenomic binning, comparative biology and taxonomic classification.</title>
        <authorList>
            <person name="Goeker M."/>
        </authorList>
    </citation>
    <scope>NUCLEOTIDE SEQUENCE [LARGE SCALE GENOMIC DNA]</scope>
    <source>
        <strain evidence="2 3">DSM 19163</strain>
    </source>
</reference>
<dbReference type="InterPro" id="IPR036806">
    <property type="entry name" value="YozE_SAM-like_sf"/>
</dbReference>
<dbReference type="Proteomes" id="UP000579136">
    <property type="component" value="Unassembled WGS sequence"/>
</dbReference>
<dbReference type="Gene3D" id="1.10.150.260">
    <property type="entry name" value="YozE SAM-like"/>
    <property type="match status" value="1"/>
</dbReference>
<evidence type="ECO:0000313" key="3">
    <source>
        <dbReference type="Proteomes" id="UP000579136"/>
    </source>
</evidence>
<organism evidence="2 3">
    <name type="scientific">Nosocomiicoccus ampullae</name>
    <dbReference type="NCBI Taxonomy" id="489910"/>
    <lineage>
        <taxon>Bacteria</taxon>
        <taxon>Bacillati</taxon>
        <taxon>Bacillota</taxon>
        <taxon>Bacilli</taxon>
        <taxon>Bacillales</taxon>
        <taxon>Staphylococcaceae</taxon>
        <taxon>Nosocomiicoccus</taxon>
    </lineage>
</organism>
<comment type="caution">
    <text evidence="2">The sequence shown here is derived from an EMBL/GenBank/DDBJ whole genome shotgun (WGS) entry which is preliminary data.</text>
</comment>
<evidence type="ECO:0000259" key="1">
    <source>
        <dbReference type="Pfam" id="PF06855"/>
    </source>
</evidence>
<feature type="domain" description="YozE SAM-like" evidence="1">
    <location>
        <begin position="5"/>
        <end position="69"/>
    </location>
</feature>
<dbReference type="RefSeq" id="WP_183672811.1">
    <property type="nucleotide sequence ID" value="NZ_CBCRYX010000003.1"/>
</dbReference>
<proteinExistence type="predicted"/>
<dbReference type="AlphaFoldDB" id="A0A9Q2CWQ6"/>
<accession>A0A9Q2CWQ6</accession>